<evidence type="ECO:0000313" key="3">
    <source>
        <dbReference type="EMBL" id="GHD66091.1"/>
    </source>
</evidence>
<comment type="caution">
    <text evidence="3">The sequence shown here is derived from an EMBL/GenBank/DDBJ whole genome shotgun (WGS) entry which is preliminary data.</text>
</comment>
<sequence length="87" mass="8983">MPSGSVQTVLVCAPSAFAQAPCPAGQAVTVQQVYLLDPSQKAAFEAATADFDYGYAAGVWSLAFCTVVGLYLATHGIGLVLGFIRRG</sequence>
<evidence type="ECO:0000256" key="1">
    <source>
        <dbReference type="SAM" id="Phobius"/>
    </source>
</evidence>
<evidence type="ECO:0000256" key="2">
    <source>
        <dbReference type="SAM" id="SignalP"/>
    </source>
</evidence>
<proteinExistence type="predicted"/>
<dbReference type="Proteomes" id="UP000604737">
    <property type="component" value="Unassembled WGS sequence"/>
</dbReference>
<keyword evidence="1" id="KW-0812">Transmembrane</keyword>
<keyword evidence="1" id="KW-1133">Transmembrane helix</keyword>
<gene>
    <name evidence="3" type="ORF">GCM10007350_27790</name>
</gene>
<accession>A0ABQ3H3T5</accession>
<feature type="chain" id="PRO_5047400408" evidence="2">
    <location>
        <begin position="19"/>
        <end position="87"/>
    </location>
</feature>
<keyword evidence="4" id="KW-1185">Reference proteome</keyword>
<name>A0ABQ3H3T5_9NEIS</name>
<feature type="signal peptide" evidence="2">
    <location>
        <begin position="1"/>
        <end position="18"/>
    </location>
</feature>
<protein>
    <submittedName>
        <fullName evidence="3">Uncharacterized protein</fullName>
    </submittedName>
</protein>
<dbReference type="EMBL" id="BMYO01000007">
    <property type="protein sequence ID" value="GHD66091.1"/>
    <property type="molecule type" value="Genomic_DNA"/>
</dbReference>
<keyword evidence="1" id="KW-0472">Membrane</keyword>
<evidence type="ECO:0000313" key="4">
    <source>
        <dbReference type="Proteomes" id="UP000604737"/>
    </source>
</evidence>
<feature type="transmembrane region" description="Helical" evidence="1">
    <location>
        <begin position="59"/>
        <end position="84"/>
    </location>
</feature>
<reference evidence="4" key="1">
    <citation type="journal article" date="2019" name="Int. J. Syst. Evol. Microbiol.">
        <title>The Global Catalogue of Microorganisms (GCM) 10K type strain sequencing project: providing services to taxonomists for standard genome sequencing and annotation.</title>
        <authorList>
            <consortium name="The Broad Institute Genomics Platform"/>
            <consortium name="The Broad Institute Genome Sequencing Center for Infectious Disease"/>
            <person name="Wu L."/>
            <person name="Ma J."/>
        </authorList>
    </citation>
    <scope>NUCLEOTIDE SEQUENCE [LARGE SCALE GENOMIC DNA]</scope>
    <source>
        <strain evidence="4">KCTC 23701</strain>
    </source>
</reference>
<keyword evidence="2" id="KW-0732">Signal</keyword>
<organism evidence="3 4">
    <name type="scientific">Jeongeupia chitinilytica</name>
    <dbReference type="NCBI Taxonomy" id="1041641"/>
    <lineage>
        <taxon>Bacteria</taxon>
        <taxon>Pseudomonadati</taxon>
        <taxon>Pseudomonadota</taxon>
        <taxon>Betaproteobacteria</taxon>
        <taxon>Neisseriales</taxon>
        <taxon>Chitinibacteraceae</taxon>
        <taxon>Jeongeupia</taxon>
    </lineage>
</organism>